<dbReference type="AlphaFoldDB" id="A0A2P5BU59"/>
<dbReference type="Pfam" id="PF00079">
    <property type="entry name" value="Serpin"/>
    <property type="match status" value="1"/>
</dbReference>
<proteinExistence type="inferred from homology"/>
<evidence type="ECO:0000313" key="4">
    <source>
        <dbReference type="EMBL" id="PON52331.1"/>
    </source>
</evidence>
<name>A0A2P5BU59_TREOI</name>
<dbReference type="Gene3D" id="2.30.39.10">
    <property type="entry name" value="Alpha-1-antitrypsin, domain 1"/>
    <property type="match status" value="1"/>
</dbReference>
<evidence type="ECO:0000313" key="5">
    <source>
        <dbReference type="Proteomes" id="UP000237000"/>
    </source>
</evidence>
<dbReference type="Gene3D" id="3.30.497.10">
    <property type="entry name" value="Antithrombin, subunit I, domain 2"/>
    <property type="match status" value="1"/>
</dbReference>
<dbReference type="GO" id="GO:0005615">
    <property type="term" value="C:extracellular space"/>
    <property type="evidence" value="ECO:0007669"/>
    <property type="project" value="InterPro"/>
</dbReference>
<dbReference type="InterPro" id="IPR042185">
    <property type="entry name" value="Serpin_sf_2"/>
</dbReference>
<dbReference type="Proteomes" id="UP000237000">
    <property type="component" value="Unassembled WGS sequence"/>
</dbReference>
<dbReference type="PANTHER" id="PTHR11461:SF340">
    <property type="entry name" value="SERPIN DOMAIN-CONTAINING PROTEIN"/>
    <property type="match status" value="1"/>
</dbReference>
<gene>
    <name evidence="4" type="ORF">TorRG33x02_308590</name>
</gene>
<organism evidence="4 5">
    <name type="scientific">Trema orientale</name>
    <name type="common">Charcoal tree</name>
    <name type="synonym">Celtis orientalis</name>
    <dbReference type="NCBI Taxonomy" id="63057"/>
    <lineage>
        <taxon>Eukaryota</taxon>
        <taxon>Viridiplantae</taxon>
        <taxon>Streptophyta</taxon>
        <taxon>Embryophyta</taxon>
        <taxon>Tracheophyta</taxon>
        <taxon>Spermatophyta</taxon>
        <taxon>Magnoliopsida</taxon>
        <taxon>eudicotyledons</taxon>
        <taxon>Gunneridae</taxon>
        <taxon>Pentapetalae</taxon>
        <taxon>rosids</taxon>
        <taxon>fabids</taxon>
        <taxon>Rosales</taxon>
        <taxon>Cannabaceae</taxon>
        <taxon>Trema</taxon>
    </lineage>
</organism>
<evidence type="ECO:0000259" key="3">
    <source>
        <dbReference type="SMART" id="SM00093"/>
    </source>
</evidence>
<comment type="similarity">
    <text evidence="1 2">Belongs to the serpin family.</text>
</comment>
<dbReference type="SUPFAM" id="SSF56574">
    <property type="entry name" value="Serpins"/>
    <property type="match status" value="1"/>
</dbReference>
<dbReference type="PANTHER" id="PTHR11461">
    <property type="entry name" value="SERINE PROTEASE INHIBITOR, SERPIN"/>
    <property type="match status" value="1"/>
</dbReference>
<dbReference type="SMART" id="SM00093">
    <property type="entry name" value="SERPIN"/>
    <property type="match status" value="1"/>
</dbReference>
<protein>
    <submittedName>
        <fullName evidence="4">Serpin family</fullName>
    </submittedName>
</protein>
<accession>A0A2P5BU59</accession>
<dbReference type="InterPro" id="IPR042178">
    <property type="entry name" value="Serpin_sf_1"/>
</dbReference>
<keyword evidence="5" id="KW-1185">Reference proteome</keyword>
<evidence type="ECO:0000256" key="2">
    <source>
        <dbReference type="RuleBase" id="RU000411"/>
    </source>
</evidence>
<comment type="caution">
    <text evidence="4">The sequence shown here is derived from an EMBL/GenBank/DDBJ whole genome shotgun (WGS) entry which is preliminary data.</text>
</comment>
<dbReference type="OrthoDB" id="1193913at2759"/>
<dbReference type="InterPro" id="IPR023796">
    <property type="entry name" value="Serpin_dom"/>
</dbReference>
<feature type="domain" description="Serpin" evidence="3">
    <location>
        <begin position="1"/>
        <end position="340"/>
    </location>
</feature>
<dbReference type="GO" id="GO:0004867">
    <property type="term" value="F:serine-type endopeptidase inhibitor activity"/>
    <property type="evidence" value="ECO:0007669"/>
    <property type="project" value="InterPro"/>
</dbReference>
<sequence length="343" mass="39214">MSLLTSETAASSSDQTEAVKAPMDMFDNRPLARPQWQTPQFSVVNALWVDNSFPLVPSFKEITESIYKAQVESVDLCTKAEKVKKRVNSWVKKETKGLIKVLLPPHVELEPPLCLANALYFKGAWEDAFDDSMTLDKNFHLLNRKTMKVPFMISKDVYRSYASFDDYKVLKLPYQRGQCTNKQYSMYFFLPHRRKGLQDMVKKFNSDTTMLQPKCLHLREVELSHVWIPKLKFSYCVDAAELIESKGLALPFNPTGANFTNMVNVTNVFINRMLHKSYIEVNEEGTEASAATFADTYVGYEEGSEQPPPRPSFIAHHPFMFMIAEEFSNLVIFTGALLNPTED</sequence>
<dbReference type="EMBL" id="JXTC01000461">
    <property type="protein sequence ID" value="PON52331.1"/>
    <property type="molecule type" value="Genomic_DNA"/>
</dbReference>
<dbReference type="InterPro" id="IPR036186">
    <property type="entry name" value="Serpin_sf"/>
</dbReference>
<evidence type="ECO:0000256" key="1">
    <source>
        <dbReference type="ARBA" id="ARBA00009500"/>
    </source>
</evidence>
<reference evidence="5" key="1">
    <citation type="submission" date="2016-06" db="EMBL/GenBank/DDBJ databases">
        <title>Parallel loss of symbiosis genes in relatives of nitrogen-fixing non-legume Parasponia.</title>
        <authorList>
            <person name="Van Velzen R."/>
            <person name="Holmer R."/>
            <person name="Bu F."/>
            <person name="Rutten L."/>
            <person name="Van Zeijl A."/>
            <person name="Liu W."/>
            <person name="Santuari L."/>
            <person name="Cao Q."/>
            <person name="Sharma T."/>
            <person name="Shen D."/>
            <person name="Roswanjaya Y."/>
            <person name="Wardhani T."/>
            <person name="Kalhor M.S."/>
            <person name="Jansen J."/>
            <person name="Van den Hoogen J."/>
            <person name="Gungor B."/>
            <person name="Hartog M."/>
            <person name="Hontelez J."/>
            <person name="Verver J."/>
            <person name="Yang W.-C."/>
            <person name="Schijlen E."/>
            <person name="Repin R."/>
            <person name="Schilthuizen M."/>
            <person name="Schranz E."/>
            <person name="Heidstra R."/>
            <person name="Miyata K."/>
            <person name="Fedorova E."/>
            <person name="Kohlen W."/>
            <person name="Bisseling T."/>
            <person name="Smit S."/>
            <person name="Geurts R."/>
        </authorList>
    </citation>
    <scope>NUCLEOTIDE SEQUENCE [LARGE SCALE GENOMIC DNA]</scope>
    <source>
        <strain evidence="5">cv. RG33-2</strain>
    </source>
</reference>
<dbReference type="InterPro" id="IPR000215">
    <property type="entry name" value="Serpin_fam"/>
</dbReference>
<dbReference type="InParanoid" id="A0A2P5BU59"/>
<dbReference type="STRING" id="63057.A0A2P5BU59"/>